<gene>
    <name evidence="2" type="ORF">PIB30_071679</name>
</gene>
<organism evidence="2 3">
    <name type="scientific">Stylosanthes scabra</name>
    <dbReference type="NCBI Taxonomy" id="79078"/>
    <lineage>
        <taxon>Eukaryota</taxon>
        <taxon>Viridiplantae</taxon>
        <taxon>Streptophyta</taxon>
        <taxon>Embryophyta</taxon>
        <taxon>Tracheophyta</taxon>
        <taxon>Spermatophyta</taxon>
        <taxon>Magnoliopsida</taxon>
        <taxon>eudicotyledons</taxon>
        <taxon>Gunneridae</taxon>
        <taxon>Pentapetalae</taxon>
        <taxon>rosids</taxon>
        <taxon>fabids</taxon>
        <taxon>Fabales</taxon>
        <taxon>Fabaceae</taxon>
        <taxon>Papilionoideae</taxon>
        <taxon>50 kb inversion clade</taxon>
        <taxon>dalbergioids sensu lato</taxon>
        <taxon>Dalbergieae</taxon>
        <taxon>Pterocarpus clade</taxon>
        <taxon>Stylosanthes</taxon>
    </lineage>
</organism>
<feature type="domain" description="RNase H type-1" evidence="1">
    <location>
        <begin position="79"/>
        <end position="128"/>
    </location>
</feature>
<dbReference type="Pfam" id="PF13456">
    <property type="entry name" value="RVT_3"/>
    <property type="match status" value="1"/>
</dbReference>
<dbReference type="Proteomes" id="UP001341840">
    <property type="component" value="Unassembled WGS sequence"/>
</dbReference>
<comment type="caution">
    <text evidence="2">The sequence shown here is derived from an EMBL/GenBank/DDBJ whole genome shotgun (WGS) entry which is preliminary data.</text>
</comment>
<dbReference type="InterPro" id="IPR012337">
    <property type="entry name" value="RNaseH-like_sf"/>
</dbReference>
<evidence type="ECO:0000313" key="2">
    <source>
        <dbReference type="EMBL" id="MED6174714.1"/>
    </source>
</evidence>
<dbReference type="InterPro" id="IPR053151">
    <property type="entry name" value="RNase_H-like"/>
</dbReference>
<accession>A0ABU6VNI3</accession>
<proteinExistence type="predicted"/>
<sequence>MKGSMGIGNPRIPIKIASISSLSMNCRMLGALRGLLIWVLSKLVGPPPSQWCKLNTDGASRGNPGCVNCADVIRNNVGVVDLLRNIPERHLTLARPLKRIRAMMNRDWKVTMHHTFIEANRVVDALANLILDADFNCWIQDSPSHAVSLDLFADCNGVNFPGLI</sequence>
<keyword evidence="3" id="KW-1185">Reference proteome</keyword>
<dbReference type="SUPFAM" id="SSF53098">
    <property type="entry name" value="Ribonuclease H-like"/>
    <property type="match status" value="1"/>
</dbReference>
<name>A0ABU6VNI3_9FABA</name>
<dbReference type="PANTHER" id="PTHR47723:SF19">
    <property type="entry name" value="POLYNUCLEOTIDYL TRANSFERASE, RIBONUCLEASE H-LIKE SUPERFAMILY PROTEIN"/>
    <property type="match status" value="1"/>
</dbReference>
<dbReference type="PANTHER" id="PTHR47723">
    <property type="entry name" value="OS05G0353850 PROTEIN"/>
    <property type="match status" value="1"/>
</dbReference>
<protein>
    <recommendedName>
        <fullName evidence="1">RNase H type-1 domain-containing protein</fullName>
    </recommendedName>
</protein>
<dbReference type="EMBL" id="JASCZI010151867">
    <property type="protein sequence ID" value="MED6174714.1"/>
    <property type="molecule type" value="Genomic_DNA"/>
</dbReference>
<evidence type="ECO:0000259" key="1">
    <source>
        <dbReference type="Pfam" id="PF13456"/>
    </source>
</evidence>
<evidence type="ECO:0000313" key="3">
    <source>
        <dbReference type="Proteomes" id="UP001341840"/>
    </source>
</evidence>
<dbReference type="InterPro" id="IPR002156">
    <property type="entry name" value="RNaseH_domain"/>
</dbReference>
<reference evidence="2 3" key="1">
    <citation type="journal article" date="2023" name="Plants (Basel)">
        <title>Bridging the Gap: Combining Genomics and Transcriptomics Approaches to Understand Stylosanthes scabra, an Orphan Legume from the Brazilian Caatinga.</title>
        <authorList>
            <person name="Ferreira-Neto J.R.C."/>
            <person name="da Silva M.D."/>
            <person name="Binneck E."/>
            <person name="de Melo N.F."/>
            <person name="da Silva R.H."/>
            <person name="de Melo A.L.T.M."/>
            <person name="Pandolfi V."/>
            <person name="Bustamante F.O."/>
            <person name="Brasileiro-Vidal A.C."/>
            <person name="Benko-Iseppon A.M."/>
        </authorList>
    </citation>
    <scope>NUCLEOTIDE SEQUENCE [LARGE SCALE GENOMIC DNA]</scope>
    <source>
        <tissue evidence="2">Leaves</tissue>
    </source>
</reference>